<evidence type="ECO:0000259" key="4">
    <source>
        <dbReference type="Pfam" id="PF13240"/>
    </source>
</evidence>
<gene>
    <name evidence="5" type="ORF">H8Z77_01260</name>
</gene>
<evidence type="ECO:0000313" key="5">
    <source>
        <dbReference type="EMBL" id="MBC5786656.1"/>
    </source>
</evidence>
<keyword evidence="3" id="KW-0472">Membrane</keyword>
<dbReference type="EMBL" id="JACOQK010000001">
    <property type="protein sequence ID" value="MBC5786656.1"/>
    <property type="molecule type" value="Genomic_DNA"/>
</dbReference>
<keyword evidence="1" id="KW-0175">Coiled coil</keyword>
<feature type="coiled-coil region" evidence="1">
    <location>
        <begin position="294"/>
        <end position="346"/>
    </location>
</feature>
<sequence length="358" mass="39741">MEETKNPICPICQKEIGEQETIICPGCGTVYHKECWETSHGCCIETCSEYRKKQETTEQSVEASVETEPVEQELPTEQTDLKEQTEMVSPSFCQNCGSPIQESENFCSLCGHPVQPISNQFNPNAGIPVDGQPQPDMIPTDPNFIPPGVPPMGMTPQKKSKKKLVIILSIVLAILLIAGGIAGYFIYSSIQAEKEKQEAIAQYKEDAYSYYSAIVTNAYQVGMLGSDYVDYWDAYIDGKTYYEGHTIYDPDSAIAAAREDNADEISAIESTDGIIDDLYDNLSGELPDPEDEELQKIQQVVEEAQTSYDELYNTVIYISGSYITYISDLNQDLKDLNSVVEDMKSVIPNPNDTSSKEA</sequence>
<organism evidence="5 6">
    <name type="scientific">Clostridium facile</name>
    <dbReference type="NCBI Taxonomy" id="2763035"/>
    <lineage>
        <taxon>Bacteria</taxon>
        <taxon>Bacillati</taxon>
        <taxon>Bacillota</taxon>
        <taxon>Clostridia</taxon>
        <taxon>Eubacteriales</taxon>
        <taxon>Clostridiaceae</taxon>
        <taxon>Clostridium</taxon>
    </lineage>
</organism>
<keyword evidence="6" id="KW-1185">Reference proteome</keyword>
<evidence type="ECO:0000313" key="6">
    <source>
        <dbReference type="Proteomes" id="UP000649151"/>
    </source>
</evidence>
<dbReference type="Pfam" id="PF13240">
    <property type="entry name" value="Zn_Ribbon_1"/>
    <property type="match status" value="1"/>
</dbReference>
<keyword evidence="3" id="KW-0812">Transmembrane</keyword>
<evidence type="ECO:0000256" key="3">
    <source>
        <dbReference type="SAM" id="Phobius"/>
    </source>
</evidence>
<evidence type="ECO:0000256" key="1">
    <source>
        <dbReference type="SAM" id="Coils"/>
    </source>
</evidence>
<dbReference type="CDD" id="cd16448">
    <property type="entry name" value="RING-H2"/>
    <property type="match status" value="1"/>
</dbReference>
<evidence type="ECO:0000256" key="2">
    <source>
        <dbReference type="SAM" id="MobiDB-lite"/>
    </source>
</evidence>
<dbReference type="RefSeq" id="WP_186995916.1">
    <property type="nucleotide sequence ID" value="NZ_JACOQK010000001.1"/>
</dbReference>
<dbReference type="Proteomes" id="UP000649151">
    <property type="component" value="Unassembled WGS sequence"/>
</dbReference>
<feature type="domain" description="Zinc-ribbon" evidence="4">
    <location>
        <begin position="92"/>
        <end position="114"/>
    </location>
</feature>
<name>A0ABR7ING1_9CLOT</name>
<feature type="region of interest" description="Disordered" evidence="2">
    <location>
        <begin position="58"/>
        <end position="82"/>
    </location>
</feature>
<comment type="caution">
    <text evidence="5">The sequence shown here is derived from an EMBL/GenBank/DDBJ whole genome shotgun (WGS) entry which is preliminary data.</text>
</comment>
<proteinExistence type="predicted"/>
<reference evidence="5 6" key="1">
    <citation type="submission" date="2020-08" db="EMBL/GenBank/DDBJ databases">
        <title>Genome public.</title>
        <authorList>
            <person name="Liu C."/>
            <person name="Sun Q."/>
        </authorList>
    </citation>
    <scope>NUCLEOTIDE SEQUENCE [LARGE SCALE GENOMIC DNA]</scope>
    <source>
        <strain evidence="5 6">NSJ-27</strain>
    </source>
</reference>
<protein>
    <submittedName>
        <fullName evidence="5">Zinc-ribbon domain-containing protein</fullName>
    </submittedName>
</protein>
<accession>A0ABR7ING1</accession>
<dbReference type="InterPro" id="IPR026870">
    <property type="entry name" value="Zinc_ribbon_dom"/>
</dbReference>
<feature type="transmembrane region" description="Helical" evidence="3">
    <location>
        <begin position="164"/>
        <end position="187"/>
    </location>
</feature>
<keyword evidence="3" id="KW-1133">Transmembrane helix</keyword>